<dbReference type="InterPro" id="IPR016680">
    <property type="entry name" value="NDUFA8"/>
</dbReference>
<keyword evidence="11" id="KW-1185">Reference proteome</keyword>
<dbReference type="GO" id="GO:0005739">
    <property type="term" value="C:mitochondrion"/>
    <property type="evidence" value="ECO:0007669"/>
    <property type="project" value="UniProtKB-SubCell"/>
</dbReference>
<accession>A0A0M0JYK2</accession>
<dbReference type="OrthoDB" id="276296at2759"/>
<evidence type="ECO:0000313" key="10">
    <source>
        <dbReference type="EMBL" id="KOO31635.1"/>
    </source>
</evidence>
<organism evidence="10 11">
    <name type="scientific">Chrysochromulina tobinii</name>
    <dbReference type="NCBI Taxonomy" id="1460289"/>
    <lineage>
        <taxon>Eukaryota</taxon>
        <taxon>Haptista</taxon>
        <taxon>Haptophyta</taxon>
        <taxon>Prymnesiophyceae</taxon>
        <taxon>Prymnesiales</taxon>
        <taxon>Chrysochromulinaceae</taxon>
        <taxon>Chrysochromulina</taxon>
    </lineage>
</organism>
<keyword evidence="5" id="KW-0679">Respiratory chain</keyword>
<name>A0A0M0JYK2_9EUKA</name>
<protein>
    <submittedName>
        <fullName evidence="10">NADH dehydrogenase 1 alpha subcomplex 8</fullName>
    </submittedName>
</protein>
<keyword evidence="8" id="KW-0496">Mitochondrion</keyword>
<dbReference type="Proteomes" id="UP000037460">
    <property type="component" value="Unassembled WGS sequence"/>
</dbReference>
<comment type="caution">
    <text evidence="10">The sequence shown here is derived from an EMBL/GenBank/DDBJ whole genome shotgun (WGS) entry which is preliminary data.</text>
</comment>
<sequence>MSEVGPSSRPPKANELYAAARVIGNKCFDENLEFMKCKETKGGEPSACAAEGQEVHKCVYGLYKEISAKAGAEFKAYASCLDGADLRVAMCKKTQSAFETAFYS</sequence>
<dbReference type="GO" id="GO:0006120">
    <property type="term" value="P:mitochondrial electron transport, NADH to ubiquinone"/>
    <property type="evidence" value="ECO:0007669"/>
    <property type="project" value="InterPro"/>
</dbReference>
<dbReference type="PANTHER" id="PTHR13344:SF0">
    <property type="entry name" value="NADH DEHYDROGENASE [UBIQUINONE] 1 ALPHA SUBCOMPLEX SUBUNIT 8"/>
    <property type="match status" value="1"/>
</dbReference>
<evidence type="ECO:0000256" key="4">
    <source>
        <dbReference type="ARBA" id="ARBA00022448"/>
    </source>
</evidence>
<comment type="function">
    <text evidence="1">Accessory subunit of the mitochondrial membrane respiratory chain NADH dehydrogenase (Complex I), that is believed not to be involved in catalysis. Complex I functions in the transfer of electrons from NADH to the respiratory chain. The immediate electron acceptor for the enzyme is believed to be ubiquinone.</text>
</comment>
<dbReference type="EMBL" id="JWZX01001971">
    <property type="protein sequence ID" value="KOO31635.1"/>
    <property type="molecule type" value="Genomic_DNA"/>
</dbReference>
<comment type="subcellular location">
    <subcellularLocation>
        <location evidence="2">Mitochondrion</location>
    </subcellularLocation>
</comment>
<dbReference type="AlphaFoldDB" id="A0A0M0JYK2"/>
<evidence type="ECO:0000256" key="7">
    <source>
        <dbReference type="ARBA" id="ARBA00022982"/>
    </source>
</evidence>
<evidence type="ECO:0000256" key="9">
    <source>
        <dbReference type="ARBA" id="ARBA00023157"/>
    </source>
</evidence>
<evidence type="ECO:0000256" key="8">
    <source>
        <dbReference type="ARBA" id="ARBA00023128"/>
    </source>
</evidence>
<keyword evidence="6" id="KW-0677">Repeat</keyword>
<evidence type="ECO:0000256" key="5">
    <source>
        <dbReference type="ARBA" id="ARBA00022660"/>
    </source>
</evidence>
<evidence type="ECO:0000256" key="2">
    <source>
        <dbReference type="ARBA" id="ARBA00004173"/>
    </source>
</evidence>
<keyword evidence="9" id="KW-1015">Disulfide bond</keyword>
<evidence type="ECO:0000313" key="11">
    <source>
        <dbReference type="Proteomes" id="UP000037460"/>
    </source>
</evidence>
<dbReference type="PROSITE" id="PS51808">
    <property type="entry name" value="CHCH"/>
    <property type="match status" value="1"/>
</dbReference>
<gene>
    <name evidence="10" type="ORF">Ctob_011405</name>
</gene>
<dbReference type="PANTHER" id="PTHR13344">
    <property type="entry name" value="NADH-UBIQUINONE OXIDOREDUCTASE"/>
    <property type="match status" value="1"/>
</dbReference>
<evidence type="ECO:0000256" key="3">
    <source>
        <dbReference type="ARBA" id="ARBA00010705"/>
    </source>
</evidence>
<evidence type="ECO:0000256" key="6">
    <source>
        <dbReference type="ARBA" id="ARBA00022737"/>
    </source>
</evidence>
<comment type="similarity">
    <text evidence="3">Belongs to the complex I NDUFA8 subunit family.</text>
</comment>
<evidence type="ECO:0000256" key="1">
    <source>
        <dbReference type="ARBA" id="ARBA00003195"/>
    </source>
</evidence>
<proteinExistence type="inferred from homology"/>
<keyword evidence="7" id="KW-0249">Electron transport</keyword>
<reference evidence="11" key="1">
    <citation type="journal article" date="2015" name="PLoS Genet.">
        <title>Genome Sequence and Transcriptome Analyses of Chrysochromulina tobin: Metabolic Tools for Enhanced Algal Fitness in the Prominent Order Prymnesiales (Haptophyceae).</title>
        <authorList>
            <person name="Hovde B.T."/>
            <person name="Deodato C.R."/>
            <person name="Hunsperger H.M."/>
            <person name="Ryken S.A."/>
            <person name="Yost W."/>
            <person name="Jha R.K."/>
            <person name="Patterson J."/>
            <person name="Monnat R.J. Jr."/>
            <person name="Barlow S.B."/>
            <person name="Starkenburg S.R."/>
            <person name="Cattolico R.A."/>
        </authorList>
    </citation>
    <scope>NUCLEOTIDE SEQUENCE</scope>
    <source>
        <strain evidence="11">CCMP291</strain>
    </source>
</reference>
<keyword evidence="4" id="KW-0813">Transport</keyword>